<dbReference type="PANTHER" id="PTHR11712">
    <property type="entry name" value="POLYKETIDE SYNTHASE-RELATED"/>
    <property type="match status" value="1"/>
</dbReference>
<dbReference type="PANTHER" id="PTHR11712:SF336">
    <property type="entry name" value="3-OXOACYL-[ACYL-CARRIER-PROTEIN] SYNTHASE, MITOCHONDRIAL"/>
    <property type="match status" value="1"/>
</dbReference>
<dbReference type="InterPro" id="IPR014031">
    <property type="entry name" value="Ketoacyl_synth_C"/>
</dbReference>
<accession>A0ABW8CJ35</accession>
<dbReference type="Proteomes" id="UP001614394">
    <property type="component" value="Unassembled WGS sequence"/>
</dbReference>
<organism evidence="5 6">
    <name type="scientific">Streptomyces fildesensis</name>
    <dbReference type="NCBI Taxonomy" id="375757"/>
    <lineage>
        <taxon>Bacteria</taxon>
        <taxon>Bacillati</taxon>
        <taxon>Actinomycetota</taxon>
        <taxon>Actinomycetes</taxon>
        <taxon>Kitasatosporales</taxon>
        <taxon>Streptomycetaceae</taxon>
        <taxon>Streptomyces</taxon>
    </lineage>
</organism>
<dbReference type="SUPFAM" id="SSF53901">
    <property type="entry name" value="Thiolase-like"/>
    <property type="match status" value="2"/>
</dbReference>
<proteinExistence type="inferred from homology"/>
<dbReference type="Gene3D" id="3.40.47.10">
    <property type="match status" value="1"/>
</dbReference>
<dbReference type="InterPro" id="IPR020841">
    <property type="entry name" value="PKS_Beta-ketoAc_synthase_dom"/>
</dbReference>
<dbReference type="Pfam" id="PF00109">
    <property type="entry name" value="ketoacyl-synt"/>
    <property type="match status" value="1"/>
</dbReference>
<keyword evidence="6" id="KW-1185">Reference proteome</keyword>
<dbReference type="PROSITE" id="PS52004">
    <property type="entry name" value="KS3_2"/>
    <property type="match status" value="1"/>
</dbReference>
<dbReference type="InterPro" id="IPR000794">
    <property type="entry name" value="Beta-ketoacyl_synthase"/>
</dbReference>
<evidence type="ECO:0000256" key="1">
    <source>
        <dbReference type="ARBA" id="ARBA00008467"/>
    </source>
</evidence>
<dbReference type="InterPro" id="IPR016039">
    <property type="entry name" value="Thiolase-like"/>
</dbReference>
<keyword evidence="2 3" id="KW-0808">Transferase</keyword>
<evidence type="ECO:0000259" key="4">
    <source>
        <dbReference type="PROSITE" id="PS52004"/>
    </source>
</evidence>
<dbReference type="SMART" id="SM00825">
    <property type="entry name" value="PKS_KS"/>
    <property type="match status" value="1"/>
</dbReference>
<gene>
    <name evidence="5" type="ORF">ACIGXA_38750</name>
</gene>
<reference evidence="5 6" key="1">
    <citation type="submission" date="2024-10" db="EMBL/GenBank/DDBJ databases">
        <title>The Natural Products Discovery Center: Release of the First 8490 Sequenced Strains for Exploring Actinobacteria Biosynthetic Diversity.</title>
        <authorList>
            <person name="Kalkreuter E."/>
            <person name="Kautsar S.A."/>
            <person name="Yang D."/>
            <person name="Bader C.D."/>
            <person name="Teijaro C.N."/>
            <person name="Fluegel L."/>
            <person name="Davis C.M."/>
            <person name="Simpson J.R."/>
            <person name="Lauterbach L."/>
            <person name="Steele A.D."/>
            <person name="Gui C."/>
            <person name="Meng S."/>
            <person name="Li G."/>
            <person name="Viehrig K."/>
            <person name="Ye F."/>
            <person name="Su P."/>
            <person name="Kiefer A.F."/>
            <person name="Nichols A."/>
            <person name="Cepeda A.J."/>
            <person name="Yan W."/>
            <person name="Fan B."/>
            <person name="Jiang Y."/>
            <person name="Adhikari A."/>
            <person name="Zheng C.-J."/>
            <person name="Schuster L."/>
            <person name="Cowan T.M."/>
            <person name="Smanski M.J."/>
            <person name="Chevrette M.G."/>
            <person name="De Carvalho L.P.S."/>
            <person name="Shen B."/>
        </authorList>
    </citation>
    <scope>NUCLEOTIDE SEQUENCE [LARGE SCALE GENOMIC DNA]</scope>
    <source>
        <strain evidence="5 6">NPDC053399</strain>
    </source>
</reference>
<name>A0ABW8CJ35_9ACTN</name>
<dbReference type="EMBL" id="JBITYG010000018">
    <property type="protein sequence ID" value="MFI9106460.1"/>
    <property type="molecule type" value="Genomic_DNA"/>
</dbReference>
<evidence type="ECO:0000256" key="3">
    <source>
        <dbReference type="RuleBase" id="RU003694"/>
    </source>
</evidence>
<dbReference type="InterPro" id="IPR014030">
    <property type="entry name" value="Ketoacyl_synth_N"/>
</dbReference>
<dbReference type="CDD" id="cd00834">
    <property type="entry name" value="KAS_I_II"/>
    <property type="match status" value="1"/>
</dbReference>
<evidence type="ECO:0000313" key="5">
    <source>
        <dbReference type="EMBL" id="MFI9106460.1"/>
    </source>
</evidence>
<dbReference type="NCBIfam" id="NF005589">
    <property type="entry name" value="PRK07314.1"/>
    <property type="match status" value="1"/>
</dbReference>
<dbReference type="RefSeq" id="WP_399657982.1">
    <property type="nucleotide sequence ID" value="NZ_JBITYG010000018.1"/>
</dbReference>
<feature type="domain" description="Ketosynthase family 3 (KS3)" evidence="4">
    <location>
        <begin position="6"/>
        <end position="413"/>
    </location>
</feature>
<dbReference type="Pfam" id="PF02801">
    <property type="entry name" value="Ketoacyl-synt_C"/>
    <property type="match status" value="1"/>
</dbReference>
<evidence type="ECO:0000256" key="2">
    <source>
        <dbReference type="ARBA" id="ARBA00022679"/>
    </source>
</evidence>
<comment type="similarity">
    <text evidence="1 3">Belongs to the thiolase-like superfamily. Beta-ketoacyl-ACP synthases family.</text>
</comment>
<evidence type="ECO:0000313" key="6">
    <source>
        <dbReference type="Proteomes" id="UP001614394"/>
    </source>
</evidence>
<sequence length="429" mass="44438">MSLRSETGVVVTGIGVVSSLGRDLVDTFDALCEGRSQLSRPTPELGEQSLVEVVSQAPDIDPAEVLKPPIDPGVDRFLILALAAAEQAMADSGLRVGENADPERVAVITSTAGGPLRTYEEQAAARRERGRSAVSPYLCPGMIPNMSAARIAIKYGIRGYSLLLSTACAGGGQAVAEAFRLIREGEADVVVCGGSDAPLHPTVAAAFVNARSLANGYDDPTKASRPFDQDRNGYVLGEGAAMFILERAEHADARGAAGYADVIGWGATTDGYHVTKPRPDGSGAAACMRKAVARAGLRPEDIGYVNAHATSTGLGDIAEARAIRAVFGDETPPVSSTKSVTGHLMGASGAFEAAATVLAVAHGTLPPTFNLDQVGRGCELNHVRGKAYRTEVRAALSNSFGFGGHNISLAIGTPTTRGRRLADGTRSDG</sequence>
<protein>
    <submittedName>
        <fullName evidence="5">Beta-ketoacyl-[acyl-carrier-protein] synthase family protein</fullName>
    </submittedName>
</protein>
<comment type="caution">
    <text evidence="5">The sequence shown here is derived from an EMBL/GenBank/DDBJ whole genome shotgun (WGS) entry which is preliminary data.</text>
</comment>